<organism evidence="2 3">
    <name type="scientific">Actinospica acidithermotolerans</name>
    <dbReference type="NCBI Taxonomy" id="2828514"/>
    <lineage>
        <taxon>Bacteria</taxon>
        <taxon>Bacillati</taxon>
        <taxon>Actinomycetota</taxon>
        <taxon>Actinomycetes</taxon>
        <taxon>Catenulisporales</taxon>
        <taxon>Actinospicaceae</taxon>
        <taxon>Actinospica</taxon>
    </lineage>
</organism>
<dbReference type="AlphaFoldDB" id="A0A941EDF4"/>
<keyword evidence="3" id="KW-1185">Reference proteome</keyword>
<evidence type="ECO:0008006" key="4">
    <source>
        <dbReference type="Google" id="ProtNLM"/>
    </source>
</evidence>
<feature type="transmembrane region" description="Helical" evidence="1">
    <location>
        <begin position="6"/>
        <end position="23"/>
    </location>
</feature>
<keyword evidence="1" id="KW-0812">Transmembrane</keyword>
<dbReference type="EMBL" id="JAGSOH010000061">
    <property type="protein sequence ID" value="MBR7828608.1"/>
    <property type="molecule type" value="Genomic_DNA"/>
</dbReference>
<evidence type="ECO:0000313" key="3">
    <source>
        <dbReference type="Proteomes" id="UP000676325"/>
    </source>
</evidence>
<keyword evidence="1" id="KW-1133">Transmembrane helix</keyword>
<comment type="caution">
    <text evidence="2">The sequence shown here is derived from an EMBL/GenBank/DDBJ whole genome shotgun (WGS) entry which is preliminary data.</text>
</comment>
<dbReference type="RefSeq" id="WP_212519743.1">
    <property type="nucleotide sequence ID" value="NZ_JAGSOH010000061.1"/>
</dbReference>
<gene>
    <name evidence="2" type="ORF">KDK95_20020</name>
</gene>
<evidence type="ECO:0000313" key="2">
    <source>
        <dbReference type="EMBL" id="MBR7828608.1"/>
    </source>
</evidence>
<sequence>MSRKVLWGIVAGALLVAGYLYWVNDGKQTNLAVGDCVAVSSANQIAPVKCSSAAGVYQVLAKFQGSDSNQCDTVAGTEKSFVLDQPSTNGLVLCAGAVK</sequence>
<keyword evidence="1" id="KW-0472">Membrane</keyword>
<name>A0A941EDF4_9ACTN</name>
<reference evidence="2" key="1">
    <citation type="submission" date="2021-04" db="EMBL/GenBank/DDBJ databases">
        <title>Genome based classification of Actinospica acidithermotolerans sp. nov., an actinobacterium isolated from an Indonesian hot spring.</title>
        <authorList>
            <person name="Kusuma A.B."/>
            <person name="Putra K.E."/>
            <person name="Nafisah S."/>
            <person name="Loh J."/>
            <person name="Nouioui I."/>
            <person name="Goodfellow M."/>
        </authorList>
    </citation>
    <scope>NUCLEOTIDE SEQUENCE</scope>
    <source>
        <strain evidence="2">MGRD01-02</strain>
    </source>
</reference>
<evidence type="ECO:0000256" key="1">
    <source>
        <dbReference type="SAM" id="Phobius"/>
    </source>
</evidence>
<protein>
    <recommendedName>
        <fullName evidence="4">Transmembrane protein</fullName>
    </recommendedName>
</protein>
<accession>A0A941EDF4</accession>
<dbReference type="Proteomes" id="UP000676325">
    <property type="component" value="Unassembled WGS sequence"/>
</dbReference>
<proteinExistence type="predicted"/>